<sequence>LLRTAAILHDIGAFVSNTGHHKHSLYLILNSELFGLTQGDNTIVALAARYHRRSVPRLVHPEFLALDRDSRMIVTKLAALLRVADALDRNHMQYARSVSFAREEQRFVITLADVEDVTLERVALKEKGSLFESIFGLQIVLRTAQTVKGSMYDA</sequence>
<dbReference type="Gene3D" id="1.10.3210.10">
    <property type="entry name" value="Hypothetical protein af1432"/>
    <property type="match status" value="1"/>
</dbReference>
<evidence type="ECO:0000259" key="1">
    <source>
        <dbReference type="Pfam" id="PF21447"/>
    </source>
</evidence>
<reference evidence="2" key="1">
    <citation type="submission" date="2010-07" db="EMBL/GenBank/DDBJ databases">
        <authorList>
            <consortium name="CONSOLIDER consortium CSD2007-00005"/>
            <person name="Guazzaroni M.-E."/>
            <person name="Richter M."/>
            <person name="Garcia-Salamanca A."/>
            <person name="Yarza P."/>
            <person name="Ferrer M."/>
        </authorList>
    </citation>
    <scope>NUCLEOTIDE SEQUENCE</scope>
</reference>
<feature type="domain" description="Ppx/GppA phosphatase C-terminal" evidence="1">
    <location>
        <begin position="1"/>
        <end position="123"/>
    </location>
</feature>
<comment type="caution">
    <text evidence="2">The sequence shown here is derived from an EMBL/GenBank/DDBJ whole genome shotgun (WGS) entry which is preliminary data.</text>
</comment>
<dbReference type="AlphaFoldDB" id="D9PM73"/>
<organism evidence="2">
    <name type="scientific">sediment metagenome</name>
    <dbReference type="NCBI Taxonomy" id="749907"/>
    <lineage>
        <taxon>unclassified sequences</taxon>
        <taxon>metagenomes</taxon>
        <taxon>ecological metagenomes</taxon>
    </lineage>
</organism>
<dbReference type="EMBL" id="ADZX01000800">
    <property type="protein sequence ID" value="EFK95343.1"/>
    <property type="molecule type" value="Genomic_DNA"/>
</dbReference>
<accession>D9PM73</accession>
<name>D9PM73_9ZZZZ</name>
<dbReference type="InterPro" id="IPR050273">
    <property type="entry name" value="GppA/Ppx_hydrolase"/>
</dbReference>
<gene>
    <name evidence="2" type="ORF">LDC_2651</name>
</gene>
<protein>
    <submittedName>
        <fullName evidence="2">Exopolyphosphatase</fullName>
    </submittedName>
</protein>
<proteinExistence type="predicted"/>
<reference evidence="2" key="2">
    <citation type="journal article" date="2011" name="Microb. Ecol.">
        <title>Taxonomic and Functional Metagenomic Profiling of the Microbial Community in the Anoxic Sediment of a Sub-saline Shallow Lake (Laguna de Carrizo, Central Spain).</title>
        <authorList>
            <person name="Ferrer M."/>
            <person name="Guazzaroni M.E."/>
            <person name="Richter M."/>
            <person name="Garcia-Salamanca A."/>
            <person name="Yarza P."/>
            <person name="Suarez-Suarez A."/>
            <person name="Solano J."/>
            <person name="Alcaide M."/>
            <person name="van Dillewijn P."/>
            <person name="Molina-Henares M.A."/>
            <person name="Lopez-Cortes N."/>
            <person name="Al-Ramahi Y."/>
            <person name="Guerrero C."/>
            <person name="Acosta A."/>
            <person name="de Eugenio L.I."/>
            <person name="Martinez V."/>
            <person name="Marques S."/>
            <person name="Rojo F."/>
            <person name="Santero E."/>
            <person name="Genilloud O."/>
            <person name="Perez-Perez J."/>
            <person name="Rossello-Mora R."/>
            <person name="Ramos J.L."/>
        </authorList>
    </citation>
    <scope>NUCLEOTIDE SEQUENCE</scope>
</reference>
<dbReference type="PANTHER" id="PTHR30005">
    <property type="entry name" value="EXOPOLYPHOSPHATASE"/>
    <property type="match status" value="1"/>
</dbReference>
<dbReference type="InterPro" id="IPR048950">
    <property type="entry name" value="Ppx_GppA_C"/>
</dbReference>
<dbReference type="Pfam" id="PF21447">
    <property type="entry name" value="Ppx-GppA_III"/>
    <property type="match status" value="1"/>
</dbReference>
<dbReference type="PANTHER" id="PTHR30005:SF0">
    <property type="entry name" value="RETROGRADE REGULATION PROTEIN 2"/>
    <property type="match status" value="1"/>
</dbReference>
<dbReference type="SUPFAM" id="SSF109604">
    <property type="entry name" value="HD-domain/PDEase-like"/>
    <property type="match status" value="1"/>
</dbReference>
<feature type="non-terminal residue" evidence="2">
    <location>
        <position position="1"/>
    </location>
</feature>
<evidence type="ECO:0000313" key="2">
    <source>
        <dbReference type="EMBL" id="EFK95343.1"/>
    </source>
</evidence>
<dbReference type="GO" id="GO:0016462">
    <property type="term" value="F:pyrophosphatase activity"/>
    <property type="evidence" value="ECO:0007669"/>
    <property type="project" value="TreeGrafter"/>
</dbReference>